<evidence type="ECO:0000256" key="1">
    <source>
        <dbReference type="SAM" id="Phobius"/>
    </source>
</evidence>
<dbReference type="Proteomes" id="UP001302120">
    <property type="component" value="Unassembled WGS sequence"/>
</dbReference>
<evidence type="ECO:0000313" key="2">
    <source>
        <dbReference type="EMBL" id="MEA5581019.1"/>
    </source>
</evidence>
<comment type="caution">
    <text evidence="2">The sequence shown here is derived from an EMBL/GenBank/DDBJ whole genome shotgun (WGS) entry which is preliminary data.</text>
</comment>
<keyword evidence="1" id="KW-0472">Membrane</keyword>
<accession>A0ABU5UCZ4</accession>
<keyword evidence="3" id="KW-1185">Reference proteome</keyword>
<sequence>MANIQIADLTQVENQFDELSDMELENVVGGDCVIFIVPVFVSINIISISFSFNP</sequence>
<protein>
    <submittedName>
        <fullName evidence="2">Uncharacterized protein</fullName>
    </submittedName>
</protein>
<dbReference type="RefSeq" id="WP_323195357.1">
    <property type="nucleotide sequence ID" value="NZ_JAYGHG010000007.1"/>
</dbReference>
<organism evidence="2 3">
    <name type="scientific">Nodularia harveyana UHCC-0300</name>
    <dbReference type="NCBI Taxonomy" id="2974287"/>
    <lineage>
        <taxon>Bacteria</taxon>
        <taxon>Bacillati</taxon>
        <taxon>Cyanobacteriota</taxon>
        <taxon>Cyanophyceae</taxon>
        <taxon>Nostocales</taxon>
        <taxon>Nodulariaceae</taxon>
        <taxon>Nodularia</taxon>
    </lineage>
</organism>
<name>A0ABU5UCZ4_9CYAN</name>
<reference evidence="2 3" key="1">
    <citation type="submission" date="2023-12" db="EMBL/GenBank/DDBJ databases">
        <title>Baltic Sea Cyanobacteria.</title>
        <authorList>
            <person name="Delbaje E."/>
            <person name="Fewer D.P."/>
            <person name="Shishido T.K."/>
        </authorList>
    </citation>
    <scope>NUCLEOTIDE SEQUENCE [LARGE SCALE GENOMIC DNA]</scope>
    <source>
        <strain evidence="2 3">UHCC-0300</strain>
    </source>
</reference>
<feature type="transmembrane region" description="Helical" evidence="1">
    <location>
        <begin position="33"/>
        <end position="52"/>
    </location>
</feature>
<evidence type="ECO:0000313" key="3">
    <source>
        <dbReference type="Proteomes" id="UP001302120"/>
    </source>
</evidence>
<proteinExistence type="predicted"/>
<gene>
    <name evidence="2" type="ORF">VB620_06655</name>
</gene>
<dbReference type="EMBL" id="JAYGHG010000007">
    <property type="protein sequence ID" value="MEA5581019.1"/>
    <property type="molecule type" value="Genomic_DNA"/>
</dbReference>
<keyword evidence="1" id="KW-1133">Transmembrane helix</keyword>
<keyword evidence="1" id="KW-0812">Transmembrane</keyword>